<gene>
    <name evidence="13" type="primary">LOC107701654</name>
</gene>
<keyword evidence="9" id="KW-0460">Magnesium</keyword>
<protein>
    <submittedName>
        <fullName evidence="13">Mitogen-activated protein kinase kinase kinase 3-like</fullName>
    </submittedName>
</protein>
<dbReference type="GO" id="GO:0004674">
    <property type="term" value="F:protein serine/threonine kinase activity"/>
    <property type="evidence" value="ECO:0007669"/>
    <property type="project" value="UniProtKB-KW"/>
</dbReference>
<keyword evidence="3" id="KW-0597">Phosphoprotein</keyword>
<keyword evidence="4" id="KW-0808">Transferase</keyword>
<dbReference type="PANTHER" id="PTHR11584">
    <property type="entry name" value="SERINE/THREONINE PROTEIN KINASE"/>
    <property type="match status" value="1"/>
</dbReference>
<reference evidence="13" key="1">
    <citation type="submission" date="2025-08" db="UniProtKB">
        <authorList>
            <consortium name="Ensembl"/>
        </authorList>
    </citation>
    <scope>IDENTIFICATION</scope>
</reference>
<dbReference type="FunFam" id="3.10.20.90:FF:000026">
    <property type="entry name" value="Mitogen-activated protein kinase kinase kinase 3 isoform 2"/>
    <property type="match status" value="1"/>
</dbReference>
<dbReference type="InterPro" id="IPR000719">
    <property type="entry name" value="Prot_kinase_dom"/>
</dbReference>
<reference evidence="13" key="2">
    <citation type="submission" date="2025-09" db="UniProtKB">
        <authorList>
            <consortium name="Ensembl"/>
        </authorList>
    </citation>
    <scope>IDENTIFICATION</scope>
</reference>
<comment type="cofactor">
    <cofactor evidence="1">
        <name>Mg(2+)</name>
        <dbReference type="ChEBI" id="CHEBI:18420"/>
    </cofactor>
</comment>
<dbReference type="Pfam" id="PF00564">
    <property type="entry name" value="PB1"/>
    <property type="match status" value="1"/>
</dbReference>
<keyword evidence="8 10" id="KW-0067">ATP-binding</keyword>
<keyword evidence="7" id="KW-0418">Kinase</keyword>
<evidence type="ECO:0000256" key="4">
    <source>
        <dbReference type="ARBA" id="ARBA00022679"/>
    </source>
</evidence>
<dbReference type="SUPFAM" id="SSF54277">
    <property type="entry name" value="CAD &amp; PB1 domains"/>
    <property type="match status" value="1"/>
</dbReference>
<evidence type="ECO:0000313" key="13">
    <source>
        <dbReference type="Ensembl" id="ENSSANP00000080741.1"/>
    </source>
</evidence>
<keyword evidence="14" id="KW-1185">Reference proteome</keyword>
<evidence type="ECO:0000259" key="12">
    <source>
        <dbReference type="PROSITE" id="PS50011"/>
    </source>
</evidence>
<dbReference type="GO" id="GO:0046872">
    <property type="term" value="F:metal ion binding"/>
    <property type="evidence" value="ECO:0007669"/>
    <property type="project" value="UniProtKB-KW"/>
</dbReference>
<dbReference type="Pfam" id="PF00069">
    <property type="entry name" value="Pkinase"/>
    <property type="match status" value="1"/>
</dbReference>
<evidence type="ECO:0000256" key="7">
    <source>
        <dbReference type="ARBA" id="ARBA00022777"/>
    </source>
</evidence>
<dbReference type="InterPro" id="IPR017441">
    <property type="entry name" value="Protein_kinase_ATP_BS"/>
</dbReference>
<dbReference type="SMART" id="SM00220">
    <property type="entry name" value="S_TKc"/>
    <property type="match status" value="1"/>
</dbReference>
<evidence type="ECO:0000256" key="5">
    <source>
        <dbReference type="ARBA" id="ARBA00022723"/>
    </source>
</evidence>
<evidence type="ECO:0000256" key="6">
    <source>
        <dbReference type="ARBA" id="ARBA00022741"/>
    </source>
</evidence>
<sequence length="572" mass="64550">MKDLAALRFCYQLKSNNSNKPKSRTPSYRQDLRVKLEHEREKRIIPFQRPLKFKDLLQKVTEAFGQQMDLYYTDKEMLVALKCQEDLDRAVQGLSSSSGLNNLLRFLQVSGQDKQSEMRSSKSLGDLKASVLKGSERARKHSTGSLNTGRSSPPPGSVPEEQQQIARQGSYTSIHSEGEFIPEMLDSNYLLFVNEDKMLVCKPLLMSSMHLISLYVTAPSAGCQGKHGTFPRQFHMSSRSKDYGDGRRTFPRSFMPQENMFQLVPSSRTRSYNGESTLLYSGDLRSISWTEKNSQRNTPKSPRAPVNWRQGKLLGRGAFGEVFLCYDVDTGRELAAKQVPFDPDSQETSKEVNALECEIQLLKNLRHNRIVQYYGCLRDPVQKKLSIFVEFMPGGSIKDQLKAYGALTEKVTRRYTRQILQGVHYLHSNMIVHRDIKGANILRDSSGNVKLGDFGASKRIQTICMSGTGIKSVTGTPYWMSPEVINGEGYGRKADIWSVACTVVEMLTQKPPWAEYEAMAAIFKIATQPTKPNLPEGVSDACRDFLRQIFVEEKLRPTAEGLLSHSFVQGSF</sequence>
<keyword evidence="2" id="KW-0723">Serine/threonine-protein kinase</keyword>
<evidence type="ECO:0000256" key="10">
    <source>
        <dbReference type="PROSITE-ProRule" id="PRU10141"/>
    </source>
</evidence>
<dbReference type="InterPro" id="IPR011009">
    <property type="entry name" value="Kinase-like_dom_sf"/>
</dbReference>
<evidence type="ECO:0000256" key="9">
    <source>
        <dbReference type="ARBA" id="ARBA00022842"/>
    </source>
</evidence>
<dbReference type="Proteomes" id="UP000472260">
    <property type="component" value="Unassembled WGS sequence"/>
</dbReference>
<evidence type="ECO:0000256" key="3">
    <source>
        <dbReference type="ARBA" id="ARBA00022553"/>
    </source>
</evidence>
<dbReference type="SUPFAM" id="SSF56112">
    <property type="entry name" value="Protein kinase-like (PK-like)"/>
    <property type="match status" value="1"/>
</dbReference>
<dbReference type="PROSITE" id="PS00107">
    <property type="entry name" value="PROTEIN_KINASE_ATP"/>
    <property type="match status" value="1"/>
</dbReference>
<feature type="region of interest" description="Disordered" evidence="11">
    <location>
        <begin position="134"/>
        <end position="171"/>
    </location>
</feature>
<dbReference type="GO" id="GO:0035556">
    <property type="term" value="P:intracellular signal transduction"/>
    <property type="evidence" value="ECO:0007669"/>
    <property type="project" value="UniProtKB-ARBA"/>
</dbReference>
<evidence type="ECO:0000256" key="11">
    <source>
        <dbReference type="SAM" id="MobiDB-lite"/>
    </source>
</evidence>
<evidence type="ECO:0000256" key="8">
    <source>
        <dbReference type="ARBA" id="ARBA00022840"/>
    </source>
</evidence>
<dbReference type="Gene3D" id="1.10.510.10">
    <property type="entry name" value="Transferase(Phosphotransferase) domain 1"/>
    <property type="match status" value="1"/>
</dbReference>
<dbReference type="FunFam" id="1.10.510.10:FF:000071">
    <property type="entry name" value="Mitogen-activated protein kinase kinase kinase 3 isoform 2"/>
    <property type="match status" value="1"/>
</dbReference>
<accession>A0A671RBS8</accession>
<feature type="compositionally biased region" description="Polar residues" evidence="11">
    <location>
        <begin position="160"/>
        <end position="171"/>
    </location>
</feature>
<dbReference type="Gene3D" id="3.10.20.90">
    <property type="entry name" value="Phosphatidylinositol 3-kinase Catalytic Subunit, Chain A, domain 1"/>
    <property type="match status" value="1"/>
</dbReference>
<keyword evidence="5" id="KW-0479">Metal-binding</keyword>
<dbReference type="PROSITE" id="PS50011">
    <property type="entry name" value="PROTEIN_KINASE_DOM"/>
    <property type="match status" value="1"/>
</dbReference>
<dbReference type="GO" id="GO:0005524">
    <property type="term" value="F:ATP binding"/>
    <property type="evidence" value="ECO:0007669"/>
    <property type="project" value="UniProtKB-UniRule"/>
</dbReference>
<dbReference type="Ensembl" id="ENSSANT00000085817.1">
    <property type="protein sequence ID" value="ENSSANP00000080741.1"/>
    <property type="gene ID" value="ENSSANG00000040114.1"/>
</dbReference>
<evidence type="ECO:0000313" key="14">
    <source>
        <dbReference type="Proteomes" id="UP000472260"/>
    </source>
</evidence>
<name>A0A671RBS8_9TELE</name>
<feature type="domain" description="Protein kinase" evidence="12">
    <location>
        <begin position="308"/>
        <end position="568"/>
    </location>
</feature>
<dbReference type="SMART" id="SM00666">
    <property type="entry name" value="PB1"/>
    <property type="match status" value="1"/>
</dbReference>
<dbReference type="PANTHER" id="PTHR11584:SF369">
    <property type="entry name" value="MITOGEN-ACTIVATED PROTEIN KINASE KINASE KINASE 19-RELATED"/>
    <property type="match status" value="1"/>
</dbReference>
<proteinExistence type="predicted"/>
<organism evidence="13 14">
    <name type="scientific">Sinocyclocheilus anshuiensis</name>
    <dbReference type="NCBI Taxonomy" id="1608454"/>
    <lineage>
        <taxon>Eukaryota</taxon>
        <taxon>Metazoa</taxon>
        <taxon>Chordata</taxon>
        <taxon>Craniata</taxon>
        <taxon>Vertebrata</taxon>
        <taxon>Euteleostomi</taxon>
        <taxon>Actinopterygii</taxon>
        <taxon>Neopterygii</taxon>
        <taxon>Teleostei</taxon>
        <taxon>Ostariophysi</taxon>
        <taxon>Cypriniformes</taxon>
        <taxon>Cyprinidae</taxon>
        <taxon>Cyprininae</taxon>
        <taxon>Sinocyclocheilus</taxon>
    </lineage>
</organism>
<dbReference type="AlphaFoldDB" id="A0A671RBS8"/>
<dbReference type="InterPro" id="IPR000270">
    <property type="entry name" value="PB1_dom"/>
</dbReference>
<feature type="binding site" evidence="10">
    <location>
        <position position="337"/>
    </location>
    <ligand>
        <name>ATP</name>
        <dbReference type="ChEBI" id="CHEBI:30616"/>
    </ligand>
</feature>
<evidence type="ECO:0000256" key="1">
    <source>
        <dbReference type="ARBA" id="ARBA00001946"/>
    </source>
</evidence>
<keyword evidence="6 10" id="KW-0547">Nucleotide-binding</keyword>
<evidence type="ECO:0000256" key="2">
    <source>
        <dbReference type="ARBA" id="ARBA00022527"/>
    </source>
</evidence>